<evidence type="ECO:0000313" key="1">
    <source>
        <dbReference type="EMBL" id="MCS5736373.1"/>
    </source>
</evidence>
<evidence type="ECO:0000313" key="2">
    <source>
        <dbReference type="Proteomes" id="UP001165586"/>
    </source>
</evidence>
<protein>
    <submittedName>
        <fullName evidence="1">Uncharacterized protein</fullName>
    </submittedName>
</protein>
<proteinExistence type="predicted"/>
<dbReference type="Proteomes" id="UP001165586">
    <property type="component" value="Unassembled WGS sequence"/>
</dbReference>
<gene>
    <name evidence="1" type="ORF">N1032_21795</name>
</gene>
<keyword evidence="2" id="KW-1185">Reference proteome</keyword>
<organism evidence="1 2">
    <name type="scientific">Herbiconiux daphne</name>
    <dbReference type="NCBI Taxonomy" id="2970914"/>
    <lineage>
        <taxon>Bacteria</taxon>
        <taxon>Bacillati</taxon>
        <taxon>Actinomycetota</taxon>
        <taxon>Actinomycetes</taxon>
        <taxon>Micrococcales</taxon>
        <taxon>Microbacteriaceae</taxon>
        <taxon>Herbiconiux</taxon>
    </lineage>
</organism>
<comment type="caution">
    <text evidence="1">The sequence shown here is derived from an EMBL/GenBank/DDBJ whole genome shotgun (WGS) entry which is preliminary data.</text>
</comment>
<dbReference type="EMBL" id="JANLCJ010000018">
    <property type="protein sequence ID" value="MCS5736373.1"/>
    <property type="molecule type" value="Genomic_DNA"/>
</dbReference>
<dbReference type="RefSeq" id="WP_259542271.1">
    <property type="nucleotide sequence ID" value="NZ_JANLCJ010000018.1"/>
</dbReference>
<reference evidence="1" key="1">
    <citation type="submission" date="2022-08" db="EMBL/GenBank/DDBJ databases">
        <authorList>
            <person name="Deng Y."/>
            <person name="Han X.-F."/>
            <person name="Zhang Y.-Q."/>
        </authorList>
    </citation>
    <scope>NUCLEOTIDE SEQUENCE</scope>
    <source>
        <strain evidence="1">CPCC 203386</strain>
    </source>
</reference>
<sequence length="70" mass="8383">MNVIIIDQANTQLMSDLRKSFIAEGQTQRNEKGRFEKDYDFINSWEYALYFIRAIVHNVKPYEEFGTMEE</sequence>
<name>A0ABT2H905_9MICO</name>
<accession>A0ABT2H905</accession>